<keyword evidence="1" id="KW-1133">Transmembrane helix</keyword>
<dbReference type="Pfam" id="PF01522">
    <property type="entry name" value="Polysacc_deac_1"/>
    <property type="match status" value="1"/>
</dbReference>
<accession>A0A1C6JXW8</accession>
<name>A0A1C6JXW8_9FIRM</name>
<evidence type="ECO:0000259" key="2">
    <source>
        <dbReference type="PROSITE" id="PS51677"/>
    </source>
</evidence>
<dbReference type="InterPro" id="IPR050248">
    <property type="entry name" value="Polysacc_deacetylase_ArnD"/>
</dbReference>
<dbReference type="PANTHER" id="PTHR10587">
    <property type="entry name" value="GLYCOSYL TRANSFERASE-RELATED"/>
    <property type="match status" value="1"/>
</dbReference>
<dbReference type="GO" id="GO:0045493">
    <property type="term" value="P:xylan catabolic process"/>
    <property type="evidence" value="ECO:0007669"/>
    <property type="project" value="UniProtKB-KW"/>
</dbReference>
<dbReference type="Gene3D" id="3.20.20.370">
    <property type="entry name" value="Glycoside hydrolase/deacetylase"/>
    <property type="match status" value="1"/>
</dbReference>
<keyword evidence="1" id="KW-0812">Transmembrane</keyword>
<dbReference type="PANTHER" id="PTHR10587:SF125">
    <property type="entry name" value="POLYSACCHARIDE DEACETYLASE YHEN-RELATED"/>
    <property type="match status" value="1"/>
</dbReference>
<dbReference type="EMBL" id="FMHG01000002">
    <property type="protein sequence ID" value="SCJ86874.1"/>
    <property type="molecule type" value="Genomic_DNA"/>
</dbReference>
<dbReference type="InterPro" id="IPR002509">
    <property type="entry name" value="NODB_dom"/>
</dbReference>
<sequence length="275" mass="30521">MKCITIRLRKRMLLIPVGVVAAVALAIGIGSHLKGQKTQYCNFPDGYGEHIETTAPSDAIGTGQKIAYLTFDDGPSDETEKILDCLKEKNAKATFFVLGTELDKRPDLYRRIVDEGHVLGLHSFSHEYKSIYQSPESFFQDLNMLKEPLEAIAGQPISAYRFPGGSSNTVHRKFSNVSNFMDTVIEQLTAQGIQYFDWTVSADDSVGSKKSTDYLVNKVVKESLEQETPVILMHDAPGHDTTAAAVPQIIDQLTAQGYTFQSLSESTPCHHQRYN</sequence>
<dbReference type="AlphaFoldDB" id="A0A1C6JXW8"/>
<keyword evidence="3" id="KW-0326">Glycosidase</keyword>
<reference evidence="3" key="1">
    <citation type="submission" date="2015-09" db="EMBL/GenBank/DDBJ databases">
        <authorList>
            <consortium name="Pathogen Informatics"/>
        </authorList>
    </citation>
    <scope>NUCLEOTIDE SEQUENCE</scope>
    <source>
        <strain evidence="3">2789STDY5834896</strain>
    </source>
</reference>
<dbReference type="CDD" id="cd10944">
    <property type="entry name" value="CE4_SmPgdA_like"/>
    <property type="match status" value="1"/>
</dbReference>
<keyword evidence="3" id="KW-0858">Xylan degradation</keyword>
<dbReference type="SUPFAM" id="SSF88713">
    <property type="entry name" value="Glycoside hydrolase/deacetylase"/>
    <property type="match status" value="1"/>
</dbReference>
<keyword evidence="3" id="KW-0119">Carbohydrate metabolism</keyword>
<proteinExistence type="predicted"/>
<dbReference type="GO" id="GO:0016810">
    <property type="term" value="F:hydrolase activity, acting on carbon-nitrogen (but not peptide) bonds"/>
    <property type="evidence" value="ECO:0007669"/>
    <property type="project" value="InterPro"/>
</dbReference>
<evidence type="ECO:0000313" key="3">
    <source>
        <dbReference type="EMBL" id="SCJ86874.1"/>
    </source>
</evidence>
<dbReference type="InterPro" id="IPR011330">
    <property type="entry name" value="Glyco_hydro/deAcase_b/a-brl"/>
</dbReference>
<protein>
    <submittedName>
        <fullName evidence="3">Bifunctional xylanase/deacetylase</fullName>
    </submittedName>
</protein>
<keyword evidence="1" id="KW-0472">Membrane</keyword>
<dbReference type="GO" id="GO:0016798">
    <property type="term" value="F:hydrolase activity, acting on glycosyl bonds"/>
    <property type="evidence" value="ECO:0007669"/>
    <property type="project" value="UniProtKB-KW"/>
</dbReference>
<keyword evidence="3" id="KW-0624">Polysaccharide degradation</keyword>
<organism evidence="3">
    <name type="scientific">uncultured Anaerotruncus sp</name>
    <dbReference type="NCBI Taxonomy" id="905011"/>
    <lineage>
        <taxon>Bacteria</taxon>
        <taxon>Bacillati</taxon>
        <taxon>Bacillota</taxon>
        <taxon>Clostridia</taxon>
        <taxon>Eubacteriales</taxon>
        <taxon>Oscillospiraceae</taxon>
        <taxon>Anaerotruncus</taxon>
        <taxon>environmental samples</taxon>
    </lineage>
</organism>
<feature type="transmembrane region" description="Helical" evidence="1">
    <location>
        <begin position="12"/>
        <end position="33"/>
    </location>
</feature>
<keyword evidence="3" id="KW-0378">Hydrolase</keyword>
<dbReference type="PROSITE" id="PS51677">
    <property type="entry name" value="NODB"/>
    <property type="match status" value="1"/>
</dbReference>
<evidence type="ECO:0000256" key="1">
    <source>
        <dbReference type="SAM" id="Phobius"/>
    </source>
</evidence>
<feature type="domain" description="NodB homology" evidence="2">
    <location>
        <begin position="65"/>
        <end position="261"/>
    </location>
</feature>
<gene>
    <name evidence="3" type="ORF">SAMEA3545359_02404</name>
</gene>